<dbReference type="FunFam" id="2.60.120.200:FF:000017">
    <property type="entry name" value="Vesicular integral-membrane protein VIP36"/>
    <property type="match status" value="1"/>
</dbReference>
<dbReference type="AlphaFoldDB" id="T1KIT3"/>
<proteinExistence type="predicted"/>
<evidence type="ECO:0000313" key="16">
    <source>
        <dbReference type="Proteomes" id="UP000015104"/>
    </source>
</evidence>
<dbReference type="GO" id="GO:0000139">
    <property type="term" value="C:Golgi membrane"/>
    <property type="evidence" value="ECO:0007669"/>
    <property type="project" value="UniProtKB-SubCell"/>
</dbReference>
<comment type="subcellular location">
    <subcellularLocation>
        <location evidence="11">Endomembrane system</location>
        <topology evidence="11">Single-pass type I membrane protein</topology>
    </subcellularLocation>
    <subcellularLocation>
        <location evidence="1">Golgi apparatus membrane</location>
        <topology evidence="1">Single-pass membrane protein</topology>
    </subcellularLocation>
</comment>
<protein>
    <recommendedName>
        <fullName evidence="14">L-type lectin-like domain-containing protein</fullName>
    </recommendedName>
</protein>
<dbReference type="GO" id="GO:0005789">
    <property type="term" value="C:endoplasmic reticulum membrane"/>
    <property type="evidence" value="ECO:0007669"/>
    <property type="project" value="TreeGrafter"/>
</dbReference>
<dbReference type="GO" id="GO:0005537">
    <property type="term" value="F:D-mannose binding"/>
    <property type="evidence" value="ECO:0007669"/>
    <property type="project" value="TreeGrafter"/>
</dbReference>
<gene>
    <name evidence="15" type="primary">107364478</name>
</gene>
<dbReference type="STRING" id="32264.T1KIT3"/>
<keyword evidence="4 13" id="KW-0732">Signal</keyword>
<name>T1KIT3_TETUR</name>
<dbReference type="GO" id="GO:0046872">
    <property type="term" value="F:metal ion binding"/>
    <property type="evidence" value="ECO:0007669"/>
    <property type="project" value="UniProtKB-KW"/>
</dbReference>
<dbReference type="InterPro" id="IPR005052">
    <property type="entry name" value="Lectin_leg"/>
</dbReference>
<dbReference type="GO" id="GO:0006888">
    <property type="term" value="P:endoplasmic reticulum to Golgi vesicle-mediated transport"/>
    <property type="evidence" value="ECO:0007669"/>
    <property type="project" value="TreeGrafter"/>
</dbReference>
<evidence type="ECO:0000256" key="13">
    <source>
        <dbReference type="SAM" id="SignalP"/>
    </source>
</evidence>
<dbReference type="eggNOG" id="KOG3839">
    <property type="taxonomic scope" value="Eukaryota"/>
</dbReference>
<dbReference type="EnsemblMetazoa" id="tetur12g02480.1">
    <property type="protein sequence ID" value="tetur12g02480.1"/>
    <property type="gene ID" value="tetur12g02480"/>
</dbReference>
<dbReference type="EMBL" id="CAEY01000114">
    <property type="status" value="NOT_ANNOTATED_CDS"/>
    <property type="molecule type" value="Genomic_DNA"/>
</dbReference>
<dbReference type="Pfam" id="PF03388">
    <property type="entry name" value="Lectin_leg-like"/>
    <property type="match status" value="1"/>
</dbReference>
<evidence type="ECO:0000256" key="9">
    <source>
        <dbReference type="ARBA" id="ARBA00023157"/>
    </source>
</evidence>
<evidence type="ECO:0000256" key="8">
    <source>
        <dbReference type="ARBA" id="ARBA00023136"/>
    </source>
</evidence>
<keyword evidence="8 12" id="KW-0472">Membrane</keyword>
<feature type="transmembrane region" description="Helical" evidence="12">
    <location>
        <begin position="289"/>
        <end position="311"/>
    </location>
</feature>
<evidence type="ECO:0000256" key="10">
    <source>
        <dbReference type="ARBA" id="ARBA00023180"/>
    </source>
</evidence>
<dbReference type="GO" id="GO:0005793">
    <property type="term" value="C:endoplasmic reticulum-Golgi intermediate compartment"/>
    <property type="evidence" value="ECO:0007669"/>
    <property type="project" value="TreeGrafter"/>
</dbReference>
<keyword evidence="7" id="KW-0333">Golgi apparatus</keyword>
<evidence type="ECO:0000259" key="14">
    <source>
        <dbReference type="PROSITE" id="PS51328"/>
    </source>
</evidence>
<keyword evidence="5" id="KW-0430">Lectin</keyword>
<keyword evidence="3" id="KW-0479">Metal-binding</keyword>
<dbReference type="HOGENOM" id="CLU_041093_0_0_1"/>
<evidence type="ECO:0000313" key="15">
    <source>
        <dbReference type="EnsemblMetazoa" id="tetur12g02480.1"/>
    </source>
</evidence>
<dbReference type="Proteomes" id="UP000015104">
    <property type="component" value="Unassembled WGS sequence"/>
</dbReference>
<reference evidence="15" key="2">
    <citation type="submission" date="2015-06" db="UniProtKB">
        <authorList>
            <consortium name="EnsemblMetazoa"/>
        </authorList>
    </citation>
    <scope>IDENTIFICATION</scope>
</reference>
<evidence type="ECO:0000256" key="3">
    <source>
        <dbReference type="ARBA" id="ARBA00022723"/>
    </source>
</evidence>
<evidence type="ECO:0000256" key="4">
    <source>
        <dbReference type="ARBA" id="ARBA00022729"/>
    </source>
</evidence>
<sequence>MLRDNLFCALLLIAVFLCDSIIGEGEYFKREHSLMKPYQGTGMVIPNWEFFGSTMVTQAFVRLTADQQSRIGGLYNKNPITFRNWAIQLHFKVSGKGKELFGDGFAFWYVKDPLELGPVFGSKDYFVGLGLFFDTYANQNGAHSHGHPYISAMINNGTQHYDHDRDGTHTELAGCEGKFRNVDHETIVEIRYENDVLSVGTDFESRGAFKECFSVKGVILPSNYYIGVSAATGELSDNHDVIAIKTFQLTSSSPSENDDRSHMLPSASQFAAPRPRIDDKPQSMSNLKFFLLIICVIIGIIIIAAVSILVFQRHQETSRKRFY</sequence>
<dbReference type="PANTHER" id="PTHR12223">
    <property type="entry name" value="VESICULAR MANNOSE-BINDING LECTIN"/>
    <property type="match status" value="1"/>
</dbReference>
<evidence type="ECO:0000256" key="12">
    <source>
        <dbReference type="SAM" id="Phobius"/>
    </source>
</evidence>
<evidence type="ECO:0000256" key="7">
    <source>
        <dbReference type="ARBA" id="ARBA00023034"/>
    </source>
</evidence>
<dbReference type="OMA" id="GCTADIR"/>
<organism evidence="15 16">
    <name type="scientific">Tetranychus urticae</name>
    <name type="common">Two-spotted spider mite</name>
    <dbReference type="NCBI Taxonomy" id="32264"/>
    <lineage>
        <taxon>Eukaryota</taxon>
        <taxon>Metazoa</taxon>
        <taxon>Ecdysozoa</taxon>
        <taxon>Arthropoda</taxon>
        <taxon>Chelicerata</taxon>
        <taxon>Arachnida</taxon>
        <taxon>Acari</taxon>
        <taxon>Acariformes</taxon>
        <taxon>Trombidiformes</taxon>
        <taxon>Prostigmata</taxon>
        <taxon>Eleutherengona</taxon>
        <taxon>Raphignathae</taxon>
        <taxon>Tetranychoidea</taxon>
        <taxon>Tetranychidae</taxon>
        <taxon>Tetranychus</taxon>
    </lineage>
</organism>
<dbReference type="GO" id="GO:0030134">
    <property type="term" value="C:COPII-coated ER to Golgi transport vesicle"/>
    <property type="evidence" value="ECO:0007669"/>
    <property type="project" value="TreeGrafter"/>
</dbReference>
<dbReference type="InterPro" id="IPR013320">
    <property type="entry name" value="ConA-like_dom_sf"/>
</dbReference>
<keyword evidence="9" id="KW-1015">Disulfide bond</keyword>
<evidence type="ECO:0000256" key="2">
    <source>
        <dbReference type="ARBA" id="ARBA00022692"/>
    </source>
</evidence>
<dbReference type="InterPro" id="IPR051136">
    <property type="entry name" value="Intracellular_Lectin-GPT"/>
</dbReference>
<dbReference type="Gene3D" id="2.60.120.200">
    <property type="match status" value="1"/>
</dbReference>
<dbReference type="KEGG" id="tut:107364478"/>
<feature type="signal peptide" evidence="13">
    <location>
        <begin position="1"/>
        <end position="23"/>
    </location>
</feature>
<feature type="chain" id="PRO_5004581398" description="L-type lectin-like domain-containing protein" evidence="13">
    <location>
        <begin position="24"/>
        <end position="323"/>
    </location>
</feature>
<dbReference type="OrthoDB" id="270293at2759"/>
<feature type="domain" description="L-type lectin-like" evidence="14">
    <location>
        <begin position="26"/>
        <end position="249"/>
    </location>
</feature>
<keyword evidence="10" id="KW-0325">Glycoprotein</keyword>
<reference evidence="16" key="1">
    <citation type="submission" date="2011-08" db="EMBL/GenBank/DDBJ databases">
        <authorList>
            <person name="Rombauts S."/>
        </authorList>
    </citation>
    <scope>NUCLEOTIDE SEQUENCE</scope>
    <source>
        <strain evidence="16">London</strain>
    </source>
</reference>
<keyword evidence="16" id="KW-1185">Reference proteome</keyword>
<dbReference type="PROSITE" id="PS51328">
    <property type="entry name" value="L_LECTIN_LIKE"/>
    <property type="match status" value="1"/>
</dbReference>
<evidence type="ECO:0000256" key="11">
    <source>
        <dbReference type="ARBA" id="ARBA00046288"/>
    </source>
</evidence>
<keyword evidence="6 12" id="KW-1133">Transmembrane helix</keyword>
<evidence type="ECO:0000256" key="5">
    <source>
        <dbReference type="ARBA" id="ARBA00022734"/>
    </source>
</evidence>
<dbReference type="PANTHER" id="PTHR12223:SF45">
    <property type="entry name" value="RE50040P"/>
    <property type="match status" value="1"/>
</dbReference>
<accession>T1KIT3</accession>
<evidence type="ECO:0000256" key="6">
    <source>
        <dbReference type="ARBA" id="ARBA00022989"/>
    </source>
</evidence>
<dbReference type="SUPFAM" id="SSF49899">
    <property type="entry name" value="Concanavalin A-like lectins/glucanases"/>
    <property type="match status" value="1"/>
</dbReference>
<evidence type="ECO:0000256" key="1">
    <source>
        <dbReference type="ARBA" id="ARBA00004194"/>
    </source>
</evidence>
<keyword evidence="2 12" id="KW-0812">Transmembrane</keyword>